<proteinExistence type="predicted"/>
<keyword evidence="2" id="KW-1185">Reference proteome</keyword>
<dbReference type="Proteomes" id="UP000054928">
    <property type="component" value="Unassembled WGS sequence"/>
</dbReference>
<dbReference type="EMBL" id="CCYD01000322">
    <property type="protein sequence ID" value="CEG38539.1"/>
    <property type="molecule type" value="Genomic_DNA"/>
</dbReference>
<protein>
    <submittedName>
        <fullName evidence="1">Uncharacterized protein</fullName>
    </submittedName>
</protein>
<organism evidence="1 2">
    <name type="scientific">Plasmopara halstedii</name>
    <name type="common">Downy mildew of sunflower</name>
    <dbReference type="NCBI Taxonomy" id="4781"/>
    <lineage>
        <taxon>Eukaryota</taxon>
        <taxon>Sar</taxon>
        <taxon>Stramenopiles</taxon>
        <taxon>Oomycota</taxon>
        <taxon>Peronosporomycetes</taxon>
        <taxon>Peronosporales</taxon>
        <taxon>Peronosporaceae</taxon>
        <taxon>Plasmopara</taxon>
    </lineage>
</organism>
<evidence type="ECO:0000313" key="1">
    <source>
        <dbReference type="EMBL" id="CEG38539.1"/>
    </source>
</evidence>
<accession>A0A0N7L4F6</accession>
<dbReference type="RefSeq" id="XP_024574908.1">
    <property type="nucleotide sequence ID" value="XM_024723986.1"/>
</dbReference>
<sequence>MNFSSDHAKHVLSNTQCDVFGRIKSLVSVLCASLYVVSSGKKAQFCTAKLSADSDDKYSRVILPRVTRGTTKRIASKRSRLNDWVLKEDLTQLYMNNHEEKGYASDTCVKGPLAAISEKQTAMPITNGDLSAVVCGQDTAIKASYAVNLKKELTTFTSAK</sequence>
<dbReference type="AlphaFoldDB" id="A0A0N7L4F6"/>
<evidence type="ECO:0000313" key="2">
    <source>
        <dbReference type="Proteomes" id="UP000054928"/>
    </source>
</evidence>
<name>A0A0N7L4F6_PLAHL</name>
<dbReference type="GeneID" id="36403660"/>
<reference evidence="2" key="1">
    <citation type="submission" date="2014-09" db="EMBL/GenBank/DDBJ databases">
        <authorList>
            <person name="Sharma Rahul"/>
            <person name="Thines Marco"/>
        </authorList>
    </citation>
    <scope>NUCLEOTIDE SEQUENCE [LARGE SCALE GENOMIC DNA]</scope>
</reference>